<dbReference type="OrthoDB" id="9801424at2"/>
<name>A0A1G9EMW4_9FIRM</name>
<dbReference type="CDD" id="cd02068">
    <property type="entry name" value="radical_SAM_B12_BD"/>
    <property type="match status" value="1"/>
</dbReference>
<keyword evidence="5" id="KW-0411">Iron-sulfur</keyword>
<accession>A0A1G9EMW4</accession>
<dbReference type="InterPro" id="IPR058240">
    <property type="entry name" value="rSAM_sf"/>
</dbReference>
<dbReference type="PROSITE" id="PS51332">
    <property type="entry name" value="B12_BINDING"/>
    <property type="match status" value="1"/>
</dbReference>
<dbReference type="InterPro" id="IPR025288">
    <property type="entry name" value="DUF4080"/>
</dbReference>
<dbReference type="GO" id="GO:0005829">
    <property type="term" value="C:cytosol"/>
    <property type="evidence" value="ECO:0007669"/>
    <property type="project" value="TreeGrafter"/>
</dbReference>
<evidence type="ECO:0000256" key="5">
    <source>
        <dbReference type="ARBA" id="ARBA00023014"/>
    </source>
</evidence>
<keyword evidence="3" id="KW-0479">Metal-binding</keyword>
<dbReference type="InterPro" id="IPR036724">
    <property type="entry name" value="Cobalamin-bd_sf"/>
</dbReference>
<dbReference type="STRING" id="393762.SAMN05660472_02030"/>
<evidence type="ECO:0000313" key="8">
    <source>
        <dbReference type="EMBL" id="SDK77454.1"/>
    </source>
</evidence>
<dbReference type="SMART" id="SM00729">
    <property type="entry name" value="Elp3"/>
    <property type="match status" value="1"/>
</dbReference>
<evidence type="ECO:0000313" key="9">
    <source>
        <dbReference type="Proteomes" id="UP000198718"/>
    </source>
</evidence>
<evidence type="ECO:0000256" key="2">
    <source>
        <dbReference type="ARBA" id="ARBA00022691"/>
    </source>
</evidence>
<sequence>MKVLLTTLNAKYIHRNLAIRYLKQSIKDLDEDVHIAEFTINHSQQYIVNEIYKIQPDIIGFSCYIWNVEMIHQISNLVKKVMPHVTIIWGGPEVSFEASKIMEANDAIDMIILGEGEKTFKELISIIGKDEDYSQIPALAFRAKGEVFVNNLSSTPLSMEELPFPYEGEVLEEDKIVYYESSRGCPYNCQYCLSSSFQGVRFRPIEVVKKELKYFIDQGVKQVKFVDRTFNAKKDYAMEIMKYILEHNQGKTNFHFEITADLVDEDTLNFLQGVPTGLFQFEIGVQSTNPETLKAIQRKMDFPRLKKVVETISEGRNIHQHLDLIVGLPYEDYFSFRKSFDDVFALRPEKLQVGFLKLLKGAGITRDANKYGYIYDDKPPYEVLENDAITYGEVMTLKGIEEMVETYWNNNMFNSSIELILANYYANTFRFFEDLWRYWEEKGYHHQFHSRNKLYEILLDFYSYKNFDRIDVFREVLKFDYIKHNKTSSLPKFLPIMEGKDFKNKCHKFLQQLEVLEKYLPNYIELPAKQIIKKVHFELFNYNVVDVEKNPKSLIQLQQEKTVLLFDYDIENKAIDYCKYFLLDAVEFL</sequence>
<evidence type="ECO:0000256" key="4">
    <source>
        <dbReference type="ARBA" id="ARBA00023004"/>
    </source>
</evidence>
<dbReference type="GO" id="GO:0051539">
    <property type="term" value="F:4 iron, 4 sulfur cluster binding"/>
    <property type="evidence" value="ECO:0007669"/>
    <property type="project" value="UniProtKB-KW"/>
</dbReference>
<dbReference type="PANTHER" id="PTHR43409:SF16">
    <property type="entry name" value="SLR0320 PROTEIN"/>
    <property type="match status" value="1"/>
</dbReference>
<dbReference type="EMBL" id="FNFP01000003">
    <property type="protein sequence ID" value="SDK77454.1"/>
    <property type="molecule type" value="Genomic_DNA"/>
</dbReference>
<dbReference type="PROSITE" id="PS51918">
    <property type="entry name" value="RADICAL_SAM"/>
    <property type="match status" value="1"/>
</dbReference>
<dbReference type="AlphaFoldDB" id="A0A1G9EMW4"/>
<dbReference type="Proteomes" id="UP000198718">
    <property type="component" value="Unassembled WGS sequence"/>
</dbReference>
<feature type="domain" description="Radical SAM core" evidence="7">
    <location>
        <begin position="171"/>
        <end position="401"/>
    </location>
</feature>
<dbReference type="GO" id="GO:0046872">
    <property type="term" value="F:metal ion binding"/>
    <property type="evidence" value="ECO:0007669"/>
    <property type="project" value="UniProtKB-KW"/>
</dbReference>
<evidence type="ECO:0000259" key="7">
    <source>
        <dbReference type="PROSITE" id="PS51918"/>
    </source>
</evidence>
<dbReference type="SFLD" id="SFLDS00029">
    <property type="entry name" value="Radical_SAM"/>
    <property type="match status" value="1"/>
</dbReference>
<organism evidence="8 9">
    <name type="scientific">Natronincola ferrireducens</name>
    <dbReference type="NCBI Taxonomy" id="393762"/>
    <lineage>
        <taxon>Bacteria</taxon>
        <taxon>Bacillati</taxon>
        <taxon>Bacillota</taxon>
        <taxon>Clostridia</taxon>
        <taxon>Peptostreptococcales</taxon>
        <taxon>Natronincolaceae</taxon>
        <taxon>Natronincola</taxon>
    </lineage>
</organism>
<dbReference type="SFLD" id="SFLDG01123">
    <property type="entry name" value="methyltransferase_(Class_B)"/>
    <property type="match status" value="1"/>
</dbReference>
<proteinExistence type="predicted"/>
<protein>
    <submittedName>
        <fullName evidence="8">Radical SAM superfamily enzyme YgiQ, UPF0313 family</fullName>
    </submittedName>
</protein>
<dbReference type="InterPro" id="IPR051198">
    <property type="entry name" value="BchE-like"/>
</dbReference>
<dbReference type="InterPro" id="IPR034466">
    <property type="entry name" value="Methyltransferase_Class_B"/>
</dbReference>
<dbReference type="InterPro" id="IPR007197">
    <property type="entry name" value="rSAM"/>
</dbReference>
<dbReference type="GO" id="GO:0003824">
    <property type="term" value="F:catalytic activity"/>
    <property type="evidence" value="ECO:0007669"/>
    <property type="project" value="InterPro"/>
</dbReference>
<comment type="cofactor">
    <cofactor evidence="1">
        <name>[4Fe-4S] cluster</name>
        <dbReference type="ChEBI" id="CHEBI:49883"/>
    </cofactor>
</comment>
<evidence type="ECO:0000256" key="1">
    <source>
        <dbReference type="ARBA" id="ARBA00001966"/>
    </source>
</evidence>
<keyword evidence="2" id="KW-0949">S-adenosyl-L-methionine</keyword>
<dbReference type="InterPro" id="IPR023404">
    <property type="entry name" value="rSAM_horseshoe"/>
</dbReference>
<dbReference type="InterPro" id="IPR006638">
    <property type="entry name" value="Elp3/MiaA/NifB-like_rSAM"/>
</dbReference>
<reference evidence="8 9" key="1">
    <citation type="submission" date="2016-10" db="EMBL/GenBank/DDBJ databases">
        <authorList>
            <person name="de Groot N.N."/>
        </authorList>
    </citation>
    <scope>NUCLEOTIDE SEQUENCE [LARGE SCALE GENOMIC DNA]</scope>
    <source>
        <strain evidence="8 9">DSM 18346</strain>
    </source>
</reference>
<dbReference type="Gene3D" id="3.80.30.20">
    <property type="entry name" value="tm_1862 like domain"/>
    <property type="match status" value="1"/>
</dbReference>
<dbReference type="SUPFAM" id="SSF102114">
    <property type="entry name" value="Radical SAM enzymes"/>
    <property type="match status" value="1"/>
</dbReference>
<evidence type="ECO:0000259" key="6">
    <source>
        <dbReference type="PROSITE" id="PS51332"/>
    </source>
</evidence>
<dbReference type="CDD" id="cd01335">
    <property type="entry name" value="Radical_SAM"/>
    <property type="match status" value="1"/>
</dbReference>
<feature type="domain" description="B12-binding" evidence="6">
    <location>
        <begin position="1"/>
        <end position="134"/>
    </location>
</feature>
<keyword evidence="4" id="KW-0408">Iron</keyword>
<evidence type="ECO:0000256" key="3">
    <source>
        <dbReference type="ARBA" id="ARBA00022723"/>
    </source>
</evidence>
<dbReference type="Pfam" id="PF13311">
    <property type="entry name" value="DUF4080"/>
    <property type="match status" value="1"/>
</dbReference>
<dbReference type="SFLD" id="SFLDG01082">
    <property type="entry name" value="B12-binding_domain_containing"/>
    <property type="match status" value="1"/>
</dbReference>
<dbReference type="Pfam" id="PF02310">
    <property type="entry name" value="B12-binding"/>
    <property type="match status" value="1"/>
</dbReference>
<dbReference type="SUPFAM" id="SSF52242">
    <property type="entry name" value="Cobalamin (vitamin B12)-binding domain"/>
    <property type="match status" value="1"/>
</dbReference>
<dbReference type="RefSeq" id="WP_090553564.1">
    <property type="nucleotide sequence ID" value="NZ_FNFP01000003.1"/>
</dbReference>
<keyword evidence="9" id="KW-1185">Reference proteome</keyword>
<dbReference type="InterPro" id="IPR006158">
    <property type="entry name" value="Cobalamin-bd"/>
</dbReference>
<gene>
    <name evidence="8" type="ORF">SAMN05660472_02030</name>
</gene>
<dbReference type="PANTHER" id="PTHR43409">
    <property type="entry name" value="ANAEROBIC MAGNESIUM-PROTOPORPHYRIN IX MONOMETHYL ESTER CYCLASE-RELATED"/>
    <property type="match status" value="1"/>
</dbReference>
<dbReference type="Pfam" id="PF04055">
    <property type="entry name" value="Radical_SAM"/>
    <property type="match status" value="1"/>
</dbReference>
<dbReference type="GO" id="GO:0031419">
    <property type="term" value="F:cobalamin binding"/>
    <property type="evidence" value="ECO:0007669"/>
    <property type="project" value="InterPro"/>
</dbReference>
<dbReference type="Gene3D" id="3.40.50.280">
    <property type="entry name" value="Cobalamin-binding domain"/>
    <property type="match status" value="1"/>
</dbReference>